<dbReference type="PANTHER" id="PTHR16222:SF12">
    <property type="entry name" value="ADP-RIBOSYLGLYCOHYDROLASE-RELATED"/>
    <property type="match status" value="1"/>
</dbReference>
<feature type="binding site" evidence="1">
    <location>
        <position position="53"/>
    </location>
    <ligand>
        <name>Mg(2+)</name>
        <dbReference type="ChEBI" id="CHEBI:18420"/>
        <label>1</label>
    </ligand>
</feature>
<dbReference type="InterPro" id="IPR036705">
    <property type="entry name" value="Ribosyl_crysJ1_sf"/>
</dbReference>
<dbReference type="KEGG" id="soa:G3M56_001370"/>
<accession>A0A6B3LC62</accession>
<reference evidence="2 3" key="1">
    <citation type="submission" date="2020-12" db="EMBL/GenBank/DDBJ databases">
        <title>Sulforoseuscoccus oceanibium gen. nov., sp. nov., a representative of the phylum Verrucomicrobia with special cytoplasmic membrane, and proposal of Sulforoseuscoccusaceae fam. nov.</title>
        <authorList>
            <person name="Xi F."/>
        </authorList>
    </citation>
    <scope>NUCLEOTIDE SEQUENCE [LARGE SCALE GENOMIC DNA]</scope>
    <source>
        <strain evidence="2 3">T37</strain>
    </source>
</reference>
<keyword evidence="2" id="KW-0378">Hydrolase</keyword>
<dbReference type="SUPFAM" id="SSF101478">
    <property type="entry name" value="ADP-ribosylglycohydrolase"/>
    <property type="match status" value="1"/>
</dbReference>
<dbReference type="GO" id="GO:0046872">
    <property type="term" value="F:metal ion binding"/>
    <property type="evidence" value="ECO:0007669"/>
    <property type="project" value="UniProtKB-KW"/>
</dbReference>
<name>A0A6B3LC62_9BACT</name>
<dbReference type="Pfam" id="PF03747">
    <property type="entry name" value="ADP_ribosyl_GH"/>
    <property type="match status" value="1"/>
</dbReference>
<comment type="cofactor">
    <cofactor evidence="1">
        <name>Mg(2+)</name>
        <dbReference type="ChEBI" id="CHEBI:18420"/>
    </cofactor>
    <text evidence="1">Binds 2 magnesium ions per subunit.</text>
</comment>
<gene>
    <name evidence="2" type="ORF">G3M56_001370</name>
</gene>
<feature type="binding site" evidence="1">
    <location>
        <position position="52"/>
    </location>
    <ligand>
        <name>Mg(2+)</name>
        <dbReference type="ChEBI" id="CHEBI:18420"/>
        <label>1</label>
    </ligand>
</feature>
<organism evidence="2 3">
    <name type="scientific">Sulfuriroseicoccus oceanibius</name>
    <dbReference type="NCBI Taxonomy" id="2707525"/>
    <lineage>
        <taxon>Bacteria</taxon>
        <taxon>Pseudomonadati</taxon>
        <taxon>Verrucomicrobiota</taxon>
        <taxon>Verrucomicrobiia</taxon>
        <taxon>Verrucomicrobiales</taxon>
        <taxon>Verrucomicrobiaceae</taxon>
        <taxon>Sulfuriroseicoccus</taxon>
    </lineage>
</organism>
<evidence type="ECO:0000313" key="2">
    <source>
        <dbReference type="EMBL" id="QQL45267.1"/>
    </source>
</evidence>
<dbReference type="RefSeq" id="WP_164363971.1">
    <property type="nucleotide sequence ID" value="NZ_CP066776.1"/>
</dbReference>
<protein>
    <submittedName>
        <fullName evidence="2">ADP-ribosylglycohydrolase family protein</fullName>
    </submittedName>
</protein>
<dbReference type="Proteomes" id="UP000475117">
    <property type="component" value="Chromosome"/>
</dbReference>
<dbReference type="EMBL" id="CP066776">
    <property type="protein sequence ID" value="QQL45267.1"/>
    <property type="molecule type" value="Genomic_DNA"/>
</dbReference>
<evidence type="ECO:0000256" key="1">
    <source>
        <dbReference type="PIRSR" id="PIRSR605502-1"/>
    </source>
</evidence>
<evidence type="ECO:0000313" key="3">
    <source>
        <dbReference type="Proteomes" id="UP000475117"/>
    </source>
</evidence>
<dbReference type="InterPro" id="IPR050792">
    <property type="entry name" value="ADP-ribosylglycohydrolase"/>
</dbReference>
<feature type="binding site" evidence="1">
    <location>
        <position position="266"/>
    </location>
    <ligand>
        <name>Mg(2+)</name>
        <dbReference type="ChEBI" id="CHEBI:18420"/>
        <label>1</label>
    </ligand>
</feature>
<feature type="binding site" evidence="1">
    <location>
        <position position="267"/>
    </location>
    <ligand>
        <name>Mg(2+)</name>
        <dbReference type="ChEBI" id="CHEBI:18420"/>
        <label>1</label>
    </ligand>
</feature>
<keyword evidence="1" id="KW-0460">Magnesium</keyword>
<keyword evidence="3" id="KW-1185">Reference proteome</keyword>
<proteinExistence type="predicted"/>
<feature type="binding site" evidence="1">
    <location>
        <position position="54"/>
    </location>
    <ligand>
        <name>Mg(2+)</name>
        <dbReference type="ChEBI" id="CHEBI:18420"/>
        <label>1</label>
    </ligand>
</feature>
<dbReference type="AlphaFoldDB" id="A0A6B3LC62"/>
<dbReference type="GO" id="GO:0016787">
    <property type="term" value="F:hydrolase activity"/>
    <property type="evidence" value="ECO:0007669"/>
    <property type="project" value="UniProtKB-KW"/>
</dbReference>
<keyword evidence="1" id="KW-0479">Metal-binding</keyword>
<feature type="binding site" evidence="1">
    <location>
        <position position="264"/>
    </location>
    <ligand>
        <name>Mg(2+)</name>
        <dbReference type="ChEBI" id="CHEBI:18420"/>
        <label>1</label>
    </ligand>
</feature>
<dbReference type="Gene3D" id="1.10.4080.10">
    <property type="entry name" value="ADP-ribosylation/Crystallin J1"/>
    <property type="match status" value="1"/>
</dbReference>
<sequence>MRPHHERLALAYEVLEGLSVGDAVGEALSYRYYDSRRLSGFQDIAAGTVRFTDDTEMAIALCESLSLLKSVDESALAWAFASRFKRDPDRGYGKMARRILEEIGVGSPWEKVSKHAFGSGSYGNGAAMRVAPLGAYFADDLADVVRQSTRSARVTHYHPEGIAGAVAVAVATAAGIRARGMTSTQAAELMWDSVLEHTPESRVRRMLEVARDLDEVPPEVAARELGNGAEVSAQDTVPFCVWNATRCLADYEEAILSAIEVGGDCDTNCAIIGGMVTAYAGRERIPGRWLEVREELPRKT</sequence>
<dbReference type="PANTHER" id="PTHR16222">
    <property type="entry name" value="ADP-RIBOSYLGLYCOHYDROLASE"/>
    <property type="match status" value="1"/>
</dbReference>
<dbReference type="InterPro" id="IPR005502">
    <property type="entry name" value="Ribosyl_crysJ1"/>
</dbReference>